<comment type="cofactor">
    <cofactor evidence="1">
        <name>[4Fe-4S] cluster</name>
        <dbReference type="ChEBI" id="CHEBI:49883"/>
    </cofactor>
</comment>
<keyword evidence="10" id="KW-0411">Iron-sulfur</keyword>
<keyword evidence="8 12" id="KW-0560">Oxidoreductase</keyword>
<keyword evidence="7" id="KW-0479">Metal-binding</keyword>
<organism evidence="13">
    <name type="scientific">Vibrio vulnificus</name>
    <dbReference type="NCBI Taxonomy" id="672"/>
    <lineage>
        <taxon>Bacteria</taxon>
        <taxon>Pseudomonadati</taxon>
        <taxon>Pseudomonadota</taxon>
        <taxon>Gammaproteobacteria</taxon>
        <taxon>Vibrionales</taxon>
        <taxon>Vibrionaceae</taxon>
        <taxon>Vibrio</taxon>
    </lineage>
</organism>
<dbReference type="Pfam" id="PF13353">
    <property type="entry name" value="Fer4_12"/>
    <property type="match status" value="1"/>
</dbReference>
<reference evidence="13" key="1">
    <citation type="journal article" date="2018" name="Genome Biol.">
        <title>SKESA: strategic k-mer extension for scrupulous assemblies.</title>
        <authorList>
            <person name="Souvorov A."/>
            <person name="Agarwala R."/>
            <person name="Lipman D.J."/>
        </authorList>
    </citation>
    <scope>NUCLEOTIDE SEQUENCE</scope>
    <source>
        <strain evidence="13">BCW_3452</strain>
    </source>
</reference>
<evidence type="ECO:0000256" key="11">
    <source>
        <dbReference type="ARBA" id="ARBA00047365"/>
    </source>
</evidence>
<dbReference type="GO" id="GO:0043365">
    <property type="term" value="F:[formate-C-acetyltransferase]-activating enzyme activity"/>
    <property type="evidence" value="ECO:0007669"/>
    <property type="project" value="InterPro"/>
</dbReference>
<evidence type="ECO:0000256" key="12">
    <source>
        <dbReference type="PIRNR" id="PIRNR000368"/>
    </source>
</evidence>
<dbReference type="PANTHER" id="PTHR30352">
    <property type="entry name" value="PYRUVATE FORMATE-LYASE-ACTIVATING ENZYME"/>
    <property type="match status" value="1"/>
</dbReference>
<dbReference type="SFLD" id="SFLDG01063">
    <property type="entry name" value="activating_enzymes__group_1"/>
    <property type="match status" value="1"/>
</dbReference>
<keyword evidence="9" id="KW-0408">Iron</keyword>
<dbReference type="PROSITE" id="PS01087">
    <property type="entry name" value="RADICAL_ACTIVATING"/>
    <property type="match status" value="1"/>
</dbReference>
<protein>
    <recommendedName>
        <fullName evidence="4 12">Anaerobic ribonucleoside-triphosphate reductase-activating protein</fullName>
        <ecNumber evidence="12">1.97.1.-</ecNumber>
    </recommendedName>
</protein>
<evidence type="ECO:0000256" key="6">
    <source>
        <dbReference type="ARBA" id="ARBA00022691"/>
    </source>
</evidence>
<dbReference type="PIRSF" id="PIRSF000368">
    <property type="entry name" value="NrdG"/>
    <property type="match status" value="1"/>
</dbReference>
<comment type="similarity">
    <text evidence="3 12">Belongs to the organic radical-activating enzymes family.</text>
</comment>
<keyword evidence="6" id="KW-0949">S-adenosyl-L-methionine</keyword>
<dbReference type="GO" id="GO:0004748">
    <property type="term" value="F:ribonucleoside-diphosphate reductase activity, thioredoxin disulfide as acceptor"/>
    <property type="evidence" value="ECO:0007669"/>
    <property type="project" value="TreeGrafter"/>
</dbReference>
<sequence length="158" mass="18120">MNYIKIDKFDTNNGTGVRMTLFVSGCPHACKGCFNSDFWNYKSGLPWTDLLLDSLLVDFERNQNHLAGLSILGGEPLAKRNLDEVMNVIQRFKSRFPNKTVWLWSGYTLEEIKSNHASGILECIDVLVDGKYIESMRDTSLQYRGSSNQRVLYKHTNF</sequence>
<dbReference type="InterPro" id="IPR001989">
    <property type="entry name" value="Radical_activat_CS"/>
</dbReference>
<dbReference type="SUPFAM" id="SSF102114">
    <property type="entry name" value="Radical SAM enzymes"/>
    <property type="match status" value="1"/>
</dbReference>
<evidence type="ECO:0000256" key="9">
    <source>
        <dbReference type="ARBA" id="ARBA00023004"/>
    </source>
</evidence>
<dbReference type="InterPro" id="IPR012837">
    <property type="entry name" value="NrdG"/>
</dbReference>
<dbReference type="SFLD" id="SFLDF00299">
    <property type="entry name" value="anaerobic_ribonucleoside-triph"/>
    <property type="match status" value="1"/>
</dbReference>
<comment type="function">
    <text evidence="2 12">Activation of anaerobic ribonucleoside-triphosphate reductase under anaerobic conditions by generation of an organic free radical, using S-adenosylmethionine and reduced flavodoxin as cosubstrates to produce 5'-deoxy-adenosine.</text>
</comment>
<evidence type="ECO:0000256" key="2">
    <source>
        <dbReference type="ARBA" id="ARBA00003852"/>
    </source>
</evidence>
<name>A0A8H9MVH4_VIBVL</name>
<evidence type="ECO:0000256" key="3">
    <source>
        <dbReference type="ARBA" id="ARBA00009777"/>
    </source>
</evidence>
<dbReference type="Gene3D" id="3.20.20.70">
    <property type="entry name" value="Aldolase class I"/>
    <property type="match status" value="1"/>
</dbReference>
<comment type="catalytic activity">
    <reaction evidence="11">
        <text>glycyl-[protein] + reduced [flavodoxin] + S-adenosyl-L-methionine = glycin-2-yl radical-[protein] + semiquinone [flavodoxin] + 5'-deoxyadenosine + L-methionine + H(+)</text>
        <dbReference type="Rhea" id="RHEA:61976"/>
        <dbReference type="Rhea" id="RHEA-COMP:10622"/>
        <dbReference type="Rhea" id="RHEA-COMP:14480"/>
        <dbReference type="Rhea" id="RHEA-COMP:15993"/>
        <dbReference type="Rhea" id="RHEA-COMP:15994"/>
        <dbReference type="ChEBI" id="CHEBI:15378"/>
        <dbReference type="ChEBI" id="CHEBI:17319"/>
        <dbReference type="ChEBI" id="CHEBI:29947"/>
        <dbReference type="ChEBI" id="CHEBI:32722"/>
        <dbReference type="ChEBI" id="CHEBI:57618"/>
        <dbReference type="ChEBI" id="CHEBI:57844"/>
        <dbReference type="ChEBI" id="CHEBI:59789"/>
        <dbReference type="ChEBI" id="CHEBI:140311"/>
    </reaction>
</comment>
<dbReference type="EC" id="1.97.1.-" evidence="12"/>
<evidence type="ECO:0000313" key="13">
    <source>
        <dbReference type="EMBL" id="HAS8538407.1"/>
    </source>
</evidence>
<gene>
    <name evidence="13" type="primary">nrdG</name>
    <name evidence="13" type="ORF">I7730_01155</name>
</gene>
<dbReference type="InterPro" id="IPR058240">
    <property type="entry name" value="rSAM_sf"/>
</dbReference>
<dbReference type="GO" id="GO:0046872">
    <property type="term" value="F:metal ion binding"/>
    <property type="evidence" value="ECO:0007669"/>
    <property type="project" value="UniProtKB-KW"/>
</dbReference>
<dbReference type="GO" id="GO:0051539">
    <property type="term" value="F:4 iron, 4 sulfur cluster binding"/>
    <property type="evidence" value="ECO:0007669"/>
    <property type="project" value="UniProtKB-KW"/>
</dbReference>
<dbReference type="NCBIfam" id="TIGR02491">
    <property type="entry name" value="NrdG"/>
    <property type="match status" value="1"/>
</dbReference>
<reference evidence="13" key="2">
    <citation type="submission" date="2019-01" db="EMBL/GenBank/DDBJ databases">
        <authorList>
            <consortium name="NCBI Pathogen Detection Project"/>
        </authorList>
    </citation>
    <scope>NUCLEOTIDE SEQUENCE</scope>
    <source>
        <strain evidence="13">BCW_3452</strain>
    </source>
</reference>
<dbReference type="SFLD" id="SFLDS00029">
    <property type="entry name" value="Radical_SAM"/>
    <property type="match status" value="1"/>
</dbReference>
<evidence type="ECO:0000256" key="5">
    <source>
        <dbReference type="ARBA" id="ARBA00022485"/>
    </source>
</evidence>
<evidence type="ECO:0000256" key="10">
    <source>
        <dbReference type="ARBA" id="ARBA00023014"/>
    </source>
</evidence>
<keyword evidence="5" id="KW-0004">4Fe-4S</keyword>
<comment type="caution">
    <text evidence="13">The sequence shown here is derived from an EMBL/GenBank/DDBJ whole genome shotgun (WGS) entry which is preliminary data.</text>
</comment>
<dbReference type="InterPro" id="IPR034457">
    <property type="entry name" value="Organic_radical-activating"/>
</dbReference>
<dbReference type="SFLD" id="SFLDG01066">
    <property type="entry name" value="organic_radical-activating_enz"/>
    <property type="match status" value="1"/>
</dbReference>
<accession>A0A8H9MVH4</accession>
<evidence type="ECO:0000256" key="8">
    <source>
        <dbReference type="ARBA" id="ARBA00023002"/>
    </source>
</evidence>
<evidence type="ECO:0000256" key="1">
    <source>
        <dbReference type="ARBA" id="ARBA00001966"/>
    </source>
</evidence>
<evidence type="ECO:0000256" key="7">
    <source>
        <dbReference type="ARBA" id="ARBA00022723"/>
    </source>
</evidence>
<dbReference type="InterPro" id="IPR007197">
    <property type="entry name" value="rSAM"/>
</dbReference>
<dbReference type="AlphaFoldDB" id="A0A8H9MVH4"/>
<proteinExistence type="inferred from homology"/>
<dbReference type="Proteomes" id="UP000863257">
    <property type="component" value="Unassembled WGS sequence"/>
</dbReference>
<evidence type="ECO:0000256" key="4">
    <source>
        <dbReference type="ARBA" id="ARBA00014281"/>
    </source>
</evidence>
<dbReference type="InterPro" id="IPR013785">
    <property type="entry name" value="Aldolase_TIM"/>
</dbReference>
<dbReference type="PANTHER" id="PTHR30352:SF2">
    <property type="entry name" value="ANAEROBIC RIBONUCLEOSIDE-TRIPHOSPHATE REDUCTASE-ACTIVATING PROTEIN"/>
    <property type="match status" value="1"/>
</dbReference>
<dbReference type="EMBL" id="DACRBY010000001">
    <property type="protein sequence ID" value="HAS8538407.1"/>
    <property type="molecule type" value="Genomic_DNA"/>
</dbReference>